<dbReference type="GO" id="GO:0045053">
    <property type="term" value="P:protein retention in Golgi apparatus"/>
    <property type="evidence" value="ECO:0007669"/>
    <property type="project" value="TreeGrafter"/>
</dbReference>
<dbReference type="EMBL" id="CAMXCT020000461">
    <property type="protein sequence ID" value="CAL1132524.1"/>
    <property type="molecule type" value="Genomic_DNA"/>
</dbReference>
<proteinExistence type="inferred from homology"/>
<name>A0A9P1BTF0_9DINO</name>
<evidence type="ECO:0000313" key="2">
    <source>
        <dbReference type="EMBL" id="CAI3979149.1"/>
    </source>
</evidence>
<comment type="caution">
    <text evidence="2">The sequence shown here is derived from an EMBL/GenBank/DDBJ whole genome shotgun (WGS) entry which is preliminary data.</text>
</comment>
<evidence type="ECO:0000313" key="5">
    <source>
        <dbReference type="Proteomes" id="UP001152797"/>
    </source>
</evidence>
<dbReference type="PANTHER" id="PTHR16166">
    <property type="entry name" value="VACUOLAR PROTEIN SORTING-ASSOCIATED PROTEIN VPS13"/>
    <property type="match status" value="1"/>
</dbReference>
<evidence type="ECO:0000256" key="1">
    <source>
        <dbReference type="ARBA" id="ARBA00006545"/>
    </source>
</evidence>
<dbReference type="GO" id="GO:0006623">
    <property type="term" value="P:protein targeting to vacuole"/>
    <property type="evidence" value="ECO:0007669"/>
    <property type="project" value="TreeGrafter"/>
</dbReference>
<organism evidence="2">
    <name type="scientific">Cladocopium goreaui</name>
    <dbReference type="NCBI Taxonomy" id="2562237"/>
    <lineage>
        <taxon>Eukaryota</taxon>
        <taxon>Sar</taxon>
        <taxon>Alveolata</taxon>
        <taxon>Dinophyceae</taxon>
        <taxon>Suessiales</taxon>
        <taxon>Symbiodiniaceae</taxon>
        <taxon>Cladocopium</taxon>
    </lineage>
</organism>
<comment type="similarity">
    <text evidence="1">Belongs to the VPS13 family.</text>
</comment>
<keyword evidence="5" id="KW-1185">Reference proteome</keyword>
<dbReference type="OrthoDB" id="414350at2759"/>
<evidence type="ECO:0000313" key="4">
    <source>
        <dbReference type="EMBL" id="CAL4766461.1"/>
    </source>
</evidence>
<evidence type="ECO:0000313" key="3">
    <source>
        <dbReference type="EMBL" id="CAL1132524.1"/>
    </source>
</evidence>
<dbReference type="Proteomes" id="UP001152797">
    <property type="component" value="Unassembled WGS sequence"/>
</dbReference>
<dbReference type="AlphaFoldDB" id="A0A9P1BTF0"/>
<dbReference type="PANTHER" id="PTHR16166:SF93">
    <property type="entry name" value="INTERMEMBRANE LIPID TRANSFER PROTEIN VPS13"/>
    <property type="match status" value="1"/>
</dbReference>
<dbReference type="InterPro" id="IPR026847">
    <property type="entry name" value="VPS13"/>
</dbReference>
<reference evidence="2" key="1">
    <citation type="submission" date="2022-10" db="EMBL/GenBank/DDBJ databases">
        <authorList>
            <person name="Chen Y."/>
            <person name="Dougan E. K."/>
            <person name="Chan C."/>
            <person name="Rhodes N."/>
            <person name="Thang M."/>
        </authorList>
    </citation>
    <scope>NUCLEOTIDE SEQUENCE</scope>
</reference>
<sequence>MVLESRLAELLQGQAKKFINGFNAEHLNLGLLSGFLELRNLALNPEPLDELFLGSDLPFVVKAGTLSSAMLQLSLMQGELEILIDGLTLVVAPACKWLTREEVYQHRTNEMERLEFVHMRSQSQRRSLEREMFRKLFSDYLSRIKITVKNVHTRFEVEDELSSFGAGPPLALGLVINSCDVTPVATRSTSPGAPDGVARGEAELLLAERVQLKGLLLYQEGGAKTLVPWNLYQSTRGCELGIFQKLSQEQFIHMMDRTRQAHLAAASQLLPSTDVSIKVDLKSQSLFTDCHVENCLTLEVVICLQNPSRLRVTAGIVEGMRWLVRRALDFQMWPFLHALHGKPANGIGRWHVLRSFIHLKRRIQGNAYNLHDAIRMRMNCKEYIRLYKKKFNGPQSSFHWRRSLPPLTAEDATRLGLIELSYPADKLVNFRMMAQTEMKTETSINSFAEEGALGDVKRSPRSQVWQVRELTPMEQLHLHGQHGFGANIFRGLPPPPSNLKVRIDIVAPLGLWWVCKLGKVADESSWTVALDAGRQPVRLLLVDSISDNSVFGTLEVPRTFSTTSRPVAVLLARSEVVDRWTAHCGVEGGKTMDSDGDARGF</sequence>
<protein>
    <submittedName>
        <fullName evidence="4">Ankyrin-2</fullName>
    </submittedName>
</protein>
<dbReference type="EMBL" id="CAMXCT010000461">
    <property type="protein sequence ID" value="CAI3979149.1"/>
    <property type="molecule type" value="Genomic_DNA"/>
</dbReference>
<reference evidence="3" key="2">
    <citation type="submission" date="2024-04" db="EMBL/GenBank/DDBJ databases">
        <authorList>
            <person name="Chen Y."/>
            <person name="Shah S."/>
            <person name="Dougan E. K."/>
            <person name="Thang M."/>
            <person name="Chan C."/>
        </authorList>
    </citation>
    <scope>NUCLEOTIDE SEQUENCE [LARGE SCALE GENOMIC DNA]</scope>
</reference>
<gene>
    <name evidence="2" type="ORF">C1SCF055_LOCUS7123</name>
</gene>
<accession>A0A9P1BTF0</accession>
<dbReference type="EMBL" id="CAMXCT030000461">
    <property type="protein sequence ID" value="CAL4766461.1"/>
    <property type="molecule type" value="Genomic_DNA"/>
</dbReference>